<dbReference type="GO" id="GO:0007095">
    <property type="term" value="P:mitotic G2 DNA damage checkpoint signaling"/>
    <property type="evidence" value="ECO:0007669"/>
    <property type="project" value="TreeGrafter"/>
</dbReference>
<feature type="region of interest" description="Disordered" evidence="4">
    <location>
        <begin position="1288"/>
        <end position="1331"/>
    </location>
</feature>
<feature type="compositionally biased region" description="Basic and acidic residues" evidence="4">
    <location>
        <begin position="568"/>
        <end position="577"/>
    </location>
</feature>
<feature type="region of interest" description="Disordered" evidence="4">
    <location>
        <begin position="217"/>
        <end position="300"/>
    </location>
</feature>
<dbReference type="PANTHER" id="PTHR14396:SF10">
    <property type="entry name" value="CLASPIN"/>
    <property type="match status" value="1"/>
</dbReference>
<evidence type="ECO:0000256" key="2">
    <source>
        <dbReference type="ARBA" id="ARBA00022553"/>
    </source>
</evidence>
<proteinExistence type="predicted"/>
<accession>A0A420I2S4</accession>
<feature type="compositionally biased region" description="Low complexity" evidence="4">
    <location>
        <begin position="1288"/>
        <end position="1304"/>
    </location>
</feature>
<evidence type="ECO:0000313" key="7">
    <source>
        <dbReference type="Proteomes" id="UP000286134"/>
    </source>
</evidence>
<feature type="region of interest" description="Disordered" evidence="4">
    <location>
        <begin position="705"/>
        <end position="739"/>
    </location>
</feature>
<feature type="compositionally biased region" description="Basic and acidic residues" evidence="4">
    <location>
        <begin position="232"/>
        <end position="244"/>
    </location>
</feature>
<feature type="region of interest" description="Disordered" evidence="4">
    <location>
        <begin position="1122"/>
        <end position="1160"/>
    </location>
</feature>
<dbReference type="Pfam" id="PF09444">
    <property type="entry name" value="MRC1"/>
    <property type="match status" value="1"/>
</dbReference>
<dbReference type="PANTHER" id="PTHR14396">
    <property type="entry name" value="CLASPIN"/>
    <property type="match status" value="1"/>
</dbReference>
<feature type="compositionally biased region" description="Polar residues" evidence="4">
    <location>
        <begin position="720"/>
        <end position="739"/>
    </location>
</feature>
<dbReference type="InterPro" id="IPR024146">
    <property type="entry name" value="Claspin"/>
</dbReference>
<evidence type="ECO:0000256" key="4">
    <source>
        <dbReference type="SAM" id="MobiDB-lite"/>
    </source>
</evidence>
<keyword evidence="2" id="KW-0597">Phosphoprotein</keyword>
<feature type="compositionally biased region" description="Acidic residues" evidence="4">
    <location>
        <begin position="586"/>
        <end position="597"/>
    </location>
</feature>
<feature type="compositionally biased region" description="Polar residues" evidence="4">
    <location>
        <begin position="361"/>
        <end position="370"/>
    </location>
</feature>
<evidence type="ECO:0000256" key="1">
    <source>
        <dbReference type="ARBA" id="ARBA00004123"/>
    </source>
</evidence>
<feature type="compositionally biased region" description="Polar residues" evidence="4">
    <location>
        <begin position="182"/>
        <end position="191"/>
    </location>
</feature>
<comment type="caution">
    <text evidence="6">The sequence shown here is derived from an EMBL/GenBank/DDBJ whole genome shotgun (WGS) entry which is preliminary data.</text>
</comment>
<comment type="subcellular location">
    <subcellularLocation>
        <location evidence="1">Nucleus</location>
    </subcellularLocation>
</comment>
<reference evidence="6 7" key="1">
    <citation type="journal article" date="2018" name="BMC Genomics">
        <title>Comparative genome analyses reveal sequence features reflecting distinct modes of host-adaptation between dicot and monocot powdery mildew.</title>
        <authorList>
            <person name="Wu Y."/>
            <person name="Ma X."/>
            <person name="Pan Z."/>
            <person name="Kale S.D."/>
            <person name="Song Y."/>
            <person name="King H."/>
            <person name="Zhang Q."/>
            <person name="Presley C."/>
            <person name="Deng X."/>
            <person name="Wei C.I."/>
            <person name="Xiao S."/>
        </authorList>
    </citation>
    <scope>NUCLEOTIDE SEQUENCE [LARGE SCALE GENOMIC DNA]</scope>
    <source>
        <strain evidence="6">UMSG2</strain>
    </source>
</reference>
<feature type="compositionally biased region" description="Polar residues" evidence="4">
    <location>
        <begin position="341"/>
        <end position="352"/>
    </location>
</feature>
<feature type="compositionally biased region" description="Basic and acidic residues" evidence="4">
    <location>
        <begin position="277"/>
        <end position="288"/>
    </location>
</feature>
<dbReference type="EMBL" id="MCFK01002210">
    <property type="protein sequence ID" value="RKF63975.1"/>
    <property type="molecule type" value="Genomic_DNA"/>
</dbReference>
<feature type="compositionally biased region" description="Acidic residues" evidence="4">
    <location>
        <begin position="607"/>
        <end position="618"/>
    </location>
</feature>
<organism evidence="6 7">
    <name type="scientific">Erysiphe neolycopersici</name>
    <dbReference type="NCBI Taxonomy" id="212602"/>
    <lineage>
        <taxon>Eukaryota</taxon>
        <taxon>Fungi</taxon>
        <taxon>Dikarya</taxon>
        <taxon>Ascomycota</taxon>
        <taxon>Pezizomycotina</taxon>
        <taxon>Leotiomycetes</taxon>
        <taxon>Erysiphales</taxon>
        <taxon>Erysiphaceae</taxon>
        <taxon>Erysiphe</taxon>
    </lineage>
</organism>
<feature type="compositionally biased region" description="Basic and acidic residues" evidence="4">
    <location>
        <begin position="372"/>
        <end position="387"/>
    </location>
</feature>
<sequence length="1373" mass="153855">MDSTERSTPNSEDDSSSSPFLLTPNAKIKALLAKLEKPEPVTENSSARDHLLATMSKSLSSRIKKANPFLDTSDEEDTNDFVYPKGRIAAAMKTNDNHKDNFSFESKLQETKNISTVLESPTFDVIAHNNGDGDVDVDNESDPITPRKRRNRFTRLKTPNSIMMRNSTSPSLFVSPHRSLLPRSNSQSSDSDPFPEDLPKNLSKNSKFMALVQKKKKEQLALQTKVNKMKSNKKEEKPDLKSDLQDSENITDAVDSDEELGRRLTLQPQRRRKASKKALEDINRETQRIMRQQQLSHKPMIKKKITIESLFSKFNFRPQKNPDPIQPTSSSSAATKTDSDVQNTPPTSPLKSHNNDDFKNFSATASSFTNKILRERESSEEILDIRPRSLSPIVTQSNESSHLKAEDRNCSKTQGRVQSKFNFEMPRSTSIGNKHENKNSDSESDSDLEIVGRKFAVQGRLNDVFDRVPIKKSREANSFHTLKMLAQLRSPPPKQKVNNSQSISTVELQISLQQRARKQAAVEREERLEQLKAKGVIVQTNEERQIDQANFDDLLAKARAEAEQLRKQELAAKKKQTDNPSKTELMDDSTENEDWKEDEDKRHDDLSESDSNDGDESGLSDVESNHIVQGKENTPYDENNSEAAIVEVSTVMDSGDAQNEVDETLLEHQNILVTNNIVDPDEDESIPLARRSNVRNRFIISDDEDDIPKAHNMTPLPPGTSGSTDQIQPQTPSHEATTSVLRSATKTFIPGLPVSGPAGLGLTQIFAGTMDDSQVSSAACSSESNSGHNRTDILRQAALLPSSLLSPKEVSQLEQAAELSQISRISESQNLDGSQPLSFPLEDKCFHNIIQDAQLNQPLEPTQDLGFGELTPIKGRFDEKLPSRTRDIDCRNEMEFKAGKGKKRLYRKAPDITSFSDEETFEQEKSWQPTEDPFRDDIDSNLEENIFDVLIKASKKKKDNRTLFNKKESKARDLFNEQAEESDDEYAGLGGLSDDSGIDEEDQFAKDMIDDEGGEDIDETVHAAFFAERERVNNEKQIEKLYNDISRGMLRRKRGAEYELSDSDDGGEARRRRKRQEFAKMRKALLADERVSKIANNPKSQAFLQAIEDRGSSEEDNFLFESNEKEEDQDSQNQSQPEVISESQPGSVDNPAKIAKKPDINLRLRHLRPANTCKKPSSLSEIRFSLSNILDEPNSIEPVNSTSESEQDNDAINYDSILDENLNSADEQTAESLSSNTTRKKRPVVIDRISLKKNLSVSSSSNDSHLLFVPSSSANNFKVPSLLRRATNSSVNSSTYSNTDSSVTKATERNAGSENSGVKRGGTWGSGLNSFSRDSERRAKIIKKESRREKKLIQSAISRRSLVSGLLGTGIFE</sequence>
<feature type="compositionally biased region" description="Polar residues" evidence="4">
    <location>
        <begin position="1"/>
        <end position="10"/>
    </location>
</feature>
<name>A0A420I2S4_9PEZI</name>
<feature type="compositionally biased region" description="Polar residues" evidence="4">
    <location>
        <begin position="157"/>
        <end position="172"/>
    </location>
</feature>
<evidence type="ECO:0000259" key="5">
    <source>
        <dbReference type="Pfam" id="PF09444"/>
    </source>
</evidence>
<feature type="compositionally biased region" description="Polar residues" evidence="4">
    <location>
        <begin position="1131"/>
        <end position="1147"/>
    </location>
</feature>
<feature type="region of interest" description="Disordered" evidence="4">
    <location>
        <begin position="129"/>
        <end position="202"/>
    </location>
</feature>
<feature type="domain" description="DNA replication checkpoint mediator MRC1" evidence="5">
    <location>
        <begin position="967"/>
        <end position="1105"/>
    </location>
</feature>
<dbReference type="Proteomes" id="UP000286134">
    <property type="component" value="Unassembled WGS sequence"/>
</dbReference>
<dbReference type="GO" id="GO:0005634">
    <property type="term" value="C:nucleus"/>
    <property type="evidence" value="ECO:0007669"/>
    <property type="project" value="UniProtKB-SubCell"/>
</dbReference>
<feature type="region of interest" description="Disordered" evidence="4">
    <location>
        <begin position="315"/>
        <end position="447"/>
    </location>
</feature>
<feature type="region of interest" description="Disordered" evidence="4">
    <location>
        <begin position="974"/>
        <end position="1014"/>
    </location>
</feature>
<feature type="region of interest" description="Disordered" evidence="4">
    <location>
        <begin position="568"/>
        <end position="622"/>
    </location>
</feature>
<evidence type="ECO:0000313" key="6">
    <source>
        <dbReference type="EMBL" id="RKF63975.1"/>
    </source>
</evidence>
<dbReference type="GO" id="GO:0033314">
    <property type="term" value="P:mitotic DNA replication checkpoint signaling"/>
    <property type="evidence" value="ECO:0007669"/>
    <property type="project" value="TreeGrafter"/>
</dbReference>
<dbReference type="GO" id="GO:0010997">
    <property type="term" value="F:anaphase-promoting complex binding"/>
    <property type="evidence" value="ECO:0007669"/>
    <property type="project" value="TreeGrafter"/>
</dbReference>
<feature type="compositionally biased region" description="Basic residues" evidence="4">
    <location>
        <begin position="146"/>
        <end position="155"/>
    </location>
</feature>
<dbReference type="OrthoDB" id="2130597at2759"/>
<evidence type="ECO:0000256" key="3">
    <source>
        <dbReference type="ARBA" id="ARBA00023242"/>
    </source>
</evidence>
<keyword evidence="3" id="KW-0539">Nucleus</keyword>
<keyword evidence="7" id="KW-1185">Reference proteome</keyword>
<dbReference type="InterPro" id="IPR018564">
    <property type="entry name" value="Repl_chkpnt_MRC1_dom"/>
</dbReference>
<dbReference type="STRING" id="212602.A0A420I2S4"/>
<feature type="region of interest" description="Disordered" evidence="4">
    <location>
        <begin position="1"/>
        <end position="22"/>
    </location>
</feature>
<gene>
    <name evidence="6" type="ORF">OnM2_022069</name>
</gene>
<feature type="compositionally biased region" description="Polar residues" evidence="4">
    <location>
        <begin position="411"/>
        <end position="432"/>
    </location>
</feature>
<feature type="compositionally biased region" description="Basic and acidic residues" evidence="4">
    <location>
        <begin position="401"/>
        <end position="410"/>
    </location>
</feature>
<protein>
    <submittedName>
        <fullName evidence="6">Putative mrc1-like domain-containing protein</fullName>
    </submittedName>
</protein>